<feature type="transmembrane region" description="Helical" evidence="5">
    <location>
        <begin position="7"/>
        <end position="27"/>
    </location>
</feature>
<name>A0A6J6FKU4_9ZZZZ</name>
<feature type="transmembrane region" description="Helical" evidence="5">
    <location>
        <begin position="92"/>
        <end position="121"/>
    </location>
</feature>
<evidence type="ECO:0000256" key="2">
    <source>
        <dbReference type="ARBA" id="ARBA00022692"/>
    </source>
</evidence>
<reference evidence="6" key="1">
    <citation type="submission" date="2020-05" db="EMBL/GenBank/DDBJ databases">
        <authorList>
            <person name="Chiriac C."/>
            <person name="Salcher M."/>
            <person name="Ghai R."/>
            <person name="Kavagutti S V."/>
        </authorList>
    </citation>
    <scope>NUCLEOTIDE SEQUENCE</scope>
</reference>
<dbReference type="InterPro" id="IPR007318">
    <property type="entry name" value="Phopholipid_MeTrfase"/>
</dbReference>
<organism evidence="6">
    <name type="scientific">freshwater metagenome</name>
    <dbReference type="NCBI Taxonomy" id="449393"/>
    <lineage>
        <taxon>unclassified sequences</taxon>
        <taxon>metagenomes</taxon>
        <taxon>ecological metagenomes</taxon>
    </lineage>
</organism>
<dbReference type="AlphaFoldDB" id="A0A6J6FKU4"/>
<keyword evidence="2 5" id="KW-0812">Transmembrane</keyword>
<proteinExistence type="predicted"/>
<dbReference type="InterPro" id="IPR052527">
    <property type="entry name" value="Metal_cation-efflux_comp"/>
</dbReference>
<keyword evidence="4 5" id="KW-0472">Membrane</keyword>
<accession>A0A6J6FKU4</accession>
<comment type="subcellular location">
    <subcellularLocation>
        <location evidence="1">Endomembrane system</location>
        <topology evidence="1">Multi-pass membrane protein</topology>
    </subcellularLocation>
</comment>
<dbReference type="PANTHER" id="PTHR43847:SF1">
    <property type="entry name" value="BLL3993 PROTEIN"/>
    <property type="match status" value="1"/>
</dbReference>
<dbReference type="PANTHER" id="PTHR43847">
    <property type="entry name" value="BLL3993 PROTEIN"/>
    <property type="match status" value="1"/>
</dbReference>
<evidence type="ECO:0000256" key="4">
    <source>
        <dbReference type="ARBA" id="ARBA00023136"/>
    </source>
</evidence>
<evidence type="ECO:0000256" key="1">
    <source>
        <dbReference type="ARBA" id="ARBA00004127"/>
    </source>
</evidence>
<evidence type="ECO:0000256" key="5">
    <source>
        <dbReference type="SAM" id="Phobius"/>
    </source>
</evidence>
<dbReference type="GO" id="GO:0012505">
    <property type="term" value="C:endomembrane system"/>
    <property type="evidence" value="ECO:0007669"/>
    <property type="project" value="UniProtKB-SubCell"/>
</dbReference>
<sequence length="157" mass="16928">MSSRSKGSLLVLGQFALIGVLIVLPAGDLAWLGNPFTELFAQLSFLFGLVVMVWAGAVLGRSLTAHPMPNQRAELRTTGPYGLARHPIYTGLIAVALGTAVGAASWAHIVVAGSLCGLLAYKARFEESLLVDRFGENYVEYGRQVGRFLPWFGRFTS</sequence>
<keyword evidence="3 5" id="KW-1133">Transmembrane helix</keyword>
<dbReference type="Pfam" id="PF04191">
    <property type="entry name" value="PEMT"/>
    <property type="match status" value="1"/>
</dbReference>
<dbReference type="EMBL" id="CAEZUE010000038">
    <property type="protein sequence ID" value="CAB4589157.1"/>
    <property type="molecule type" value="Genomic_DNA"/>
</dbReference>
<gene>
    <name evidence="6" type="ORF">UFOPK1788_00422</name>
</gene>
<protein>
    <submittedName>
        <fullName evidence="6">Unannotated protein</fullName>
    </submittedName>
</protein>
<dbReference type="Gene3D" id="1.20.120.1630">
    <property type="match status" value="1"/>
</dbReference>
<evidence type="ECO:0000313" key="6">
    <source>
        <dbReference type="EMBL" id="CAB4589157.1"/>
    </source>
</evidence>
<feature type="transmembrane region" description="Helical" evidence="5">
    <location>
        <begin position="39"/>
        <end position="59"/>
    </location>
</feature>
<evidence type="ECO:0000256" key="3">
    <source>
        <dbReference type="ARBA" id="ARBA00022989"/>
    </source>
</evidence>